<evidence type="ECO:0000313" key="6">
    <source>
        <dbReference type="EMBL" id="MFB9066342.1"/>
    </source>
</evidence>
<dbReference type="CDD" id="cd07185">
    <property type="entry name" value="OmpA_C-like"/>
    <property type="match status" value="1"/>
</dbReference>
<comment type="caution">
    <text evidence="6">The sequence shown here is derived from an EMBL/GenBank/DDBJ whole genome shotgun (WGS) entry which is preliminary data.</text>
</comment>
<dbReference type="Pfam" id="PF07676">
    <property type="entry name" value="PD40"/>
    <property type="match status" value="3"/>
</dbReference>
<dbReference type="SUPFAM" id="SSF48452">
    <property type="entry name" value="TPR-like"/>
    <property type="match status" value="1"/>
</dbReference>
<dbReference type="InterPro" id="IPR006664">
    <property type="entry name" value="OMP_bac"/>
</dbReference>
<dbReference type="EMBL" id="JBHMEX010000064">
    <property type="protein sequence ID" value="MFB9066342.1"/>
    <property type="molecule type" value="Genomic_DNA"/>
</dbReference>
<dbReference type="Gene3D" id="2.60.40.1120">
    <property type="entry name" value="Carboxypeptidase-like, regulatory domain"/>
    <property type="match status" value="1"/>
</dbReference>
<evidence type="ECO:0000259" key="5">
    <source>
        <dbReference type="PROSITE" id="PS51123"/>
    </source>
</evidence>
<dbReference type="PROSITE" id="PS51123">
    <property type="entry name" value="OMPA_2"/>
    <property type="match status" value="1"/>
</dbReference>
<dbReference type="Pfam" id="PF00691">
    <property type="entry name" value="OmpA"/>
    <property type="match status" value="1"/>
</dbReference>
<keyword evidence="2 4" id="KW-0472">Membrane</keyword>
<dbReference type="InterPro" id="IPR006665">
    <property type="entry name" value="OmpA-like"/>
</dbReference>
<comment type="subcellular location">
    <subcellularLocation>
        <location evidence="1">Cell outer membrane</location>
    </subcellularLocation>
</comment>
<feature type="domain" description="OmpA-like" evidence="5">
    <location>
        <begin position="540"/>
        <end position="662"/>
    </location>
</feature>
<accession>A0ABV5FSN2</accession>
<dbReference type="Gene3D" id="3.30.1330.60">
    <property type="entry name" value="OmpA-like domain"/>
    <property type="match status" value="1"/>
</dbReference>
<evidence type="ECO:0000256" key="1">
    <source>
        <dbReference type="ARBA" id="ARBA00004442"/>
    </source>
</evidence>
<dbReference type="InterPro" id="IPR036737">
    <property type="entry name" value="OmpA-like_sf"/>
</dbReference>
<dbReference type="SUPFAM" id="SSF103088">
    <property type="entry name" value="OmpA-like"/>
    <property type="match status" value="1"/>
</dbReference>
<keyword evidence="7" id="KW-1185">Reference proteome</keyword>
<name>A0ABV5FSN2_9FLAO</name>
<keyword evidence="3" id="KW-0998">Cell outer membrane</keyword>
<protein>
    <submittedName>
        <fullName evidence="6">OmpA family protein</fullName>
    </submittedName>
</protein>
<dbReference type="InterPro" id="IPR011042">
    <property type="entry name" value="6-blade_b-propeller_TolB-like"/>
</dbReference>
<reference evidence="6 7" key="1">
    <citation type="submission" date="2024-09" db="EMBL/GenBank/DDBJ databases">
        <authorList>
            <person name="Sun Q."/>
            <person name="Mori K."/>
        </authorList>
    </citation>
    <scope>NUCLEOTIDE SEQUENCE [LARGE SCALE GENOMIC DNA]</scope>
    <source>
        <strain evidence="6 7">CECT 7908</strain>
    </source>
</reference>
<evidence type="ECO:0000256" key="4">
    <source>
        <dbReference type="PROSITE-ProRule" id="PRU00473"/>
    </source>
</evidence>
<evidence type="ECO:0000256" key="2">
    <source>
        <dbReference type="ARBA" id="ARBA00023136"/>
    </source>
</evidence>
<organism evidence="6 7">
    <name type="scientific">Flavobacterium branchiarum</name>
    <dbReference type="NCBI Taxonomy" id="1114870"/>
    <lineage>
        <taxon>Bacteria</taxon>
        <taxon>Pseudomonadati</taxon>
        <taxon>Bacteroidota</taxon>
        <taxon>Flavobacteriia</taxon>
        <taxon>Flavobacteriales</taxon>
        <taxon>Flavobacteriaceae</taxon>
        <taxon>Flavobacterium</taxon>
    </lineage>
</organism>
<dbReference type="InterPro" id="IPR050330">
    <property type="entry name" value="Bact_OuterMem_StrucFunc"/>
</dbReference>
<dbReference type="PANTHER" id="PTHR30329">
    <property type="entry name" value="STATOR ELEMENT OF FLAGELLAR MOTOR COMPLEX"/>
    <property type="match status" value="1"/>
</dbReference>
<evidence type="ECO:0000313" key="7">
    <source>
        <dbReference type="Proteomes" id="UP001589589"/>
    </source>
</evidence>
<dbReference type="InterPro" id="IPR011659">
    <property type="entry name" value="WD40"/>
</dbReference>
<sequence>MIHKKTTIVFVFLSLFIKQMGYTQKQSKKMHKANEAYNEFAFTKASKLYTELANKDDATAIVYAKLADSYYYNSNYSEALLWYSKAMENGESISPEYYFRYAQTLKAAQKYLEAALVLKNYFKLTEKKDRSDDWLPENFLSKIAEQSGRYEIKNIKNNSAYSDFGAAFWGDDKILYSSAKEVGLSLKAKHNWDNKPFLKIYEATITADGELENDKILKGKVNSKYHQSTPVITKDGKTMYFTGTNYSSGELGRSNKLDISYLKIYKAHYINNEWENIEELPYPVNSSGFSSGHPALSPDDKELYFVSDRNNEIGNSDLYVVNITEAYQISNEVKSLGDEINTLGRETYPFIDESGILYFSSDGHPGLGGLDVFAAVKDEEGVYHVMNLGDGVNSRYDDFGYAINEETKKGYFSSNRNGNDDLYGFKENKPKKMPFSIKPIISGVLKDSITEIPIAQVAIEVYDLDNNKVATHYTDNDGNYSLRLEPYKSYRLVFKKEGLIEATELISSMKQLEKKNISPNLYNEMEVIVANKIVVLSEGDDLTQKLELSPIYFDFEGFIIRESSKKELNKIVQLLLARPNISLKVQSHTDSRGRKELNMTLSKNRASSTVNYIVNAGIEKERISGEGFGDTELINKCEKGVKCSEGEHQLNRRSEFIIIKKQ</sequence>
<evidence type="ECO:0000256" key="3">
    <source>
        <dbReference type="ARBA" id="ARBA00023237"/>
    </source>
</evidence>
<dbReference type="PANTHER" id="PTHR30329:SF21">
    <property type="entry name" value="LIPOPROTEIN YIAD-RELATED"/>
    <property type="match status" value="1"/>
</dbReference>
<dbReference type="SUPFAM" id="SSF82171">
    <property type="entry name" value="DPP6 N-terminal domain-like"/>
    <property type="match status" value="1"/>
</dbReference>
<dbReference type="Gene3D" id="1.25.40.10">
    <property type="entry name" value="Tetratricopeptide repeat domain"/>
    <property type="match status" value="1"/>
</dbReference>
<dbReference type="Gene3D" id="2.120.10.30">
    <property type="entry name" value="TolB, C-terminal domain"/>
    <property type="match status" value="1"/>
</dbReference>
<gene>
    <name evidence="6" type="ORF">ACFFUQ_20175</name>
</gene>
<dbReference type="Proteomes" id="UP001589589">
    <property type="component" value="Unassembled WGS sequence"/>
</dbReference>
<proteinExistence type="predicted"/>
<dbReference type="InterPro" id="IPR011990">
    <property type="entry name" value="TPR-like_helical_dom_sf"/>
</dbReference>
<dbReference type="PRINTS" id="PR01021">
    <property type="entry name" value="OMPADOMAIN"/>
</dbReference>
<dbReference type="Pfam" id="PF13620">
    <property type="entry name" value="CarboxypepD_reg"/>
    <property type="match status" value="1"/>
</dbReference>
<dbReference type="SUPFAM" id="SSF49478">
    <property type="entry name" value="Cna protein B-type domain"/>
    <property type="match status" value="1"/>
</dbReference>